<dbReference type="GO" id="GO:0032451">
    <property type="term" value="F:demethylase activity"/>
    <property type="evidence" value="ECO:0007669"/>
    <property type="project" value="InterPro"/>
</dbReference>
<reference evidence="4 5" key="1">
    <citation type="submission" date="2022-01" db="EMBL/GenBank/DDBJ databases">
        <authorList>
            <person name="Xiong W."/>
            <person name="Schranz E."/>
        </authorList>
    </citation>
    <scope>NUCLEOTIDE SEQUENCE [LARGE SCALE GENOMIC DNA]</scope>
</reference>
<sequence length="474" mass="52891">MNGISFGVEVSKPEETSVKEDWLTILKGLEREEIEEVLSHTFCDRCKVNLHARVQSVANRKRTKKLSISSPDSTILNPDKYAESYTTSIQESSIKSDSYKTPENIHTRNQKRYSNKFSPASVNNKHLSSSTQSKSNKSLDDGIHGVSSMEDDLQSDEQKEMARFRNIGRKINFVHFERVYGKNVNVLQGLELHTQVFNLEEQKKIVESVYEFQRLGQKGRLRARTYTEPTKWMRGKGRITIQFGCCYNYAVDKNGNPPGIIREEEVDPLPPVFKQMIKRMVRWHVLPPTCIPNSCIVNIYEEGDCIPPHIDHHDFVRPFCTTSFLTECNILFSSSLKIAGPGEFTGPVSIPLPVGSVLILNGNGADVAKHCVPAVPAKRISITFRKMDESKIPYGYVANPELHGVRPLSLSLKASPSPSPSASVLSQTEETSPPSPPPRVVSKPKAPAFVGGENDFPPLGLALQRCSNKNVSKA</sequence>
<dbReference type="GO" id="GO:0003729">
    <property type="term" value="F:mRNA binding"/>
    <property type="evidence" value="ECO:0007669"/>
    <property type="project" value="InterPro"/>
</dbReference>
<feature type="region of interest" description="Disordered" evidence="2">
    <location>
        <begin position="59"/>
        <end position="79"/>
    </location>
</feature>
<dbReference type="InterPro" id="IPR005123">
    <property type="entry name" value="Oxoglu/Fe-dep_dioxygenase_dom"/>
</dbReference>
<accession>A0AAU9MJC1</accession>
<dbReference type="InterPro" id="IPR037151">
    <property type="entry name" value="AlkB-like_sf"/>
</dbReference>
<dbReference type="Proteomes" id="UP001157418">
    <property type="component" value="Unassembled WGS sequence"/>
</dbReference>
<evidence type="ECO:0000313" key="4">
    <source>
        <dbReference type="EMBL" id="CAH1426239.1"/>
    </source>
</evidence>
<feature type="compositionally biased region" description="Low complexity" evidence="2">
    <location>
        <begin position="413"/>
        <end position="426"/>
    </location>
</feature>
<dbReference type="InterPro" id="IPR044842">
    <property type="entry name" value="ALKBH9B/ALKBH10B-like"/>
</dbReference>
<feature type="compositionally biased region" description="Basic and acidic residues" evidence="2">
    <location>
        <begin position="97"/>
        <end position="106"/>
    </location>
</feature>
<proteinExistence type="inferred from homology"/>
<comment type="caution">
    <text evidence="4">The sequence shown here is derived from an EMBL/GenBank/DDBJ whole genome shotgun (WGS) entry which is preliminary data.</text>
</comment>
<dbReference type="Pfam" id="PF13532">
    <property type="entry name" value="2OG-FeII_Oxy_2"/>
    <property type="match status" value="1"/>
</dbReference>
<feature type="region of interest" description="Disordered" evidence="2">
    <location>
        <begin position="413"/>
        <end position="452"/>
    </location>
</feature>
<dbReference type="EMBL" id="CAKMRJ010002223">
    <property type="protein sequence ID" value="CAH1426239.1"/>
    <property type="molecule type" value="Genomic_DNA"/>
</dbReference>
<dbReference type="Gene3D" id="2.60.120.590">
    <property type="entry name" value="Alpha-ketoglutarate-dependent dioxygenase AlkB-like"/>
    <property type="match status" value="1"/>
</dbReference>
<dbReference type="GO" id="GO:0006402">
    <property type="term" value="P:mRNA catabolic process"/>
    <property type="evidence" value="ECO:0007669"/>
    <property type="project" value="InterPro"/>
</dbReference>
<organism evidence="4 5">
    <name type="scientific">Lactuca virosa</name>
    <dbReference type="NCBI Taxonomy" id="75947"/>
    <lineage>
        <taxon>Eukaryota</taxon>
        <taxon>Viridiplantae</taxon>
        <taxon>Streptophyta</taxon>
        <taxon>Embryophyta</taxon>
        <taxon>Tracheophyta</taxon>
        <taxon>Spermatophyta</taxon>
        <taxon>Magnoliopsida</taxon>
        <taxon>eudicotyledons</taxon>
        <taxon>Gunneridae</taxon>
        <taxon>Pentapetalae</taxon>
        <taxon>asterids</taxon>
        <taxon>campanulids</taxon>
        <taxon>Asterales</taxon>
        <taxon>Asteraceae</taxon>
        <taxon>Cichorioideae</taxon>
        <taxon>Cichorieae</taxon>
        <taxon>Lactucinae</taxon>
        <taxon>Lactuca</taxon>
    </lineage>
</organism>
<evidence type="ECO:0000313" key="5">
    <source>
        <dbReference type="Proteomes" id="UP001157418"/>
    </source>
</evidence>
<evidence type="ECO:0000259" key="3">
    <source>
        <dbReference type="PROSITE" id="PS51471"/>
    </source>
</evidence>
<evidence type="ECO:0000256" key="1">
    <source>
        <dbReference type="ARBA" id="ARBA00007879"/>
    </source>
</evidence>
<name>A0AAU9MJC1_9ASTR</name>
<feature type="compositionally biased region" description="Low complexity" evidence="2">
    <location>
        <begin position="125"/>
        <end position="136"/>
    </location>
</feature>
<feature type="domain" description="Fe2OG dioxygenase" evidence="3">
    <location>
        <begin position="291"/>
        <end position="388"/>
    </location>
</feature>
<dbReference type="AlphaFoldDB" id="A0AAU9MJC1"/>
<gene>
    <name evidence="4" type="ORF">LVIROSA_LOCUS13329</name>
</gene>
<evidence type="ECO:0000256" key="2">
    <source>
        <dbReference type="SAM" id="MobiDB-lite"/>
    </source>
</evidence>
<dbReference type="PANTHER" id="PTHR31447">
    <property type="entry name" value="HYDROXYPROLINE-RICH GLYCOPROTEIN FAMILY PROTEIN-RELATED"/>
    <property type="match status" value="1"/>
</dbReference>
<dbReference type="InterPro" id="IPR027450">
    <property type="entry name" value="AlkB-like"/>
</dbReference>
<dbReference type="SUPFAM" id="SSF51197">
    <property type="entry name" value="Clavaminate synthase-like"/>
    <property type="match status" value="1"/>
</dbReference>
<comment type="similarity">
    <text evidence="1">Belongs to the alkB family.</text>
</comment>
<dbReference type="PROSITE" id="PS51471">
    <property type="entry name" value="FE2OG_OXY"/>
    <property type="match status" value="1"/>
</dbReference>
<feature type="compositionally biased region" description="Polar residues" evidence="2">
    <location>
        <begin position="66"/>
        <end position="76"/>
    </location>
</feature>
<keyword evidence="5" id="KW-1185">Reference proteome</keyword>
<dbReference type="PANTHER" id="PTHR31447:SF1">
    <property type="entry name" value="OS06G0138200 PROTEIN"/>
    <property type="match status" value="1"/>
</dbReference>
<protein>
    <recommendedName>
        <fullName evidence="3">Fe2OG dioxygenase domain-containing protein</fullName>
    </recommendedName>
</protein>
<feature type="compositionally biased region" description="Polar residues" evidence="2">
    <location>
        <begin position="115"/>
        <end position="124"/>
    </location>
</feature>
<feature type="region of interest" description="Disordered" evidence="2">
    <location>
        <begin position="92"/>
        <end position="157"/>
    </location>
</feature>